<protein>
    <submittedName>
        <fullName evidence="1">Uncharacterized protein</fullName>
    </submittedName>
</protein>
<evidence type="ECO:0000313" key="2">
    <source>
        <dbReference type="Proteomes" id="UP000308600"/>
    </source>
</evidence>
<reference evidence="1 2" key="1">
    <citation type="journal article" date="2019" name="Nat. Ecol. Evol.">
        <title>Megaphylogeny resolves global patterns of mushroom evolution.</title>
        <authorList>
            <person name="Varga T."/>
            <person name="Krizsan K."/>
            <person name="Foldi C."/>
            <person name="Dima B."/>
            <person name="Sanchez-Garcia M."/>
            <person name="Sanchez-Ramirez S."/>
            <person name="Szollosi G.J."/>
            <person name="Szarkandi J.G."/>
            <person name="Papp V."/>
            <person name="Albert L."/>
            <person name="Andreopoulos W."/>
            <person name="Angelini C."/>
            <person name="Antonin V."/>
            <person name="Barry K.W."/>
            <person name="Bougher N.L."/>
            <person name="Buchanan P."/>
            <person name="Buyck B."/>
            <person name="Bense V."/>
            <person name="Catcheside P."/>
            <person name="Chovatia M."/>
            <person name="Cooper J."/>
            <person name="Damon W."/>
            <person name="Desjardin D."/>
            <person name="Finy P."/>
            <person name="Geml J."/>
            <person name="Haridas S."/>
            <person name="Hughes K."/>
            <person name="Justo A."/>
            <person name="Karasinski D."/>
            <person name="Kautmanova I."/>
            <person name="Kiss B."/>
            <person name="Kocsube S."/>
            <person name="Kotiranta H."/>
            <person name="LaButti K.M."/>
            <person name="Lechner B.E."/>
            <person name="Liimatainen K."/>
            <person name="Lipzen A."/>
            <person name="Lukacs Z."/>
            <person name="Mihaltcheva S."/>
            <person name="Morgado L.N."/>
            <person name="Niskanen T."/>
            <person name="Noordeloos M.E."/>
            <person name="Ohm R.A."/>
            <person name="Ortiz-Santana B."/>
            <person name="Ovrebo C."/>
            <person name="Racz N."/>
            <person name="Riley R."/>
            <person name="Savchenko A."/>
            <person name="Shiryaev A."/>
            <person name="Soop K."/>
            <person name="Spirin V."/>
            <person name="Szebenyi C."/>
            <person name="Tomsovsky M."/>
            <person name="Tulloss R.E."/>
            <person name="Uehling J."/>
            <person name="Grigoriev I.V."/>
            <person name="Vagvolgyi C."/>
            <person name="Papp T."/>
            <person name="Martin F.M."/>
            <person name="Miettinen O."/>
            <person name="Hibbett D.S."/>
            <person name="Nagy L.G."/>
        </authorList>
    </citation>
    <scope>NUCLEOTIDE SEQUENCE [LARGE SCALE GENOMIC DNA]</scope>
    <source>
        <strain evidence="1 2">NL-1719</strain>
    </source>
</reference>
<gene>
    <name evidence="1" type="ORF">BDN72DRAFT_965187</name>
</gene>
<keyword evidence="2" id="KW-1185">Reference proteome</keyword>
<organism evidence="1 2">
    <name type="scientific">Pluteus cervinus</name>
    <dbReference type="NCBI Taxonomy" id="181527"/>
    <lineage>
        <taxon>Eukaryota</taxon>
        <taxon>Fungi</taxon>
        <taxon>Dikarya</taxon>
        <taxon>Basidiomycota</taxon>
        <taxon>Agaricomycotina</taxon>
        <taxon>Agaricomycetes</taxon>
        <taxon>Agaricomycetidae</taxon>
        <taxon>Agaricales</taxon>
        <taxon>Pluteineae</taxon>
        <taxon>Pluteaceae</taxon>
        <taxon>Pluteus</taxon>
    </lineage>
</organism>
<dbReference type="Proteomes" id="UP000308600">
    <property type="component" value="Unassembled WGS sequence"/>
</dbReference>
<proteinExistence type="predicted"/>
<accession>A0ACD3A6X4</accession>
<evidence type="ECO:0000313" key="1">
    <source>
        <dbReference type="EMBL" id="TFK61404.1"/>
    </source>
</evidence>
<dbReference type="EMBL" id="ML208663">
    <property type="protein sequence ID" value="TFK61404.1"/>
    <property type="molecule type" value="Genomic_DNA"/>
</dbReference>
<sequence length="417" mass="47980">MNLPYLPHDILGVVVDEAESDRKTLRTLSLVSRAFVSPSQRRLFKNLTIHPPSRTSKSSSVPKLCTNLRDVLRDNKHLHRYVQEVHLVEKERGWLLCNIAEEILSLLSSSPIRRLSILFFTRPDTVNRRWGDLSSGFLRAVCKVLENPQFEHLTLFNVSLIPRHLPERFPNIRHLTLKTVTFASTSDDSVTTDRNQVQTTSRLQHLSLGRAGPGFLFSGVRFTYPFSDNNLSQIHSITLSLSKPPTVDIRPLLQLDHLKVLHIYFEFPSLLSRFYTRGHGLNFAALPSLEELTFSGNPSEGEDKRYILPWDSEVKECLSTYLPTSLRRLNVIFKLGTMKPGRFLDELRDTLLDLSKCLTSAYQRSEEMLEITIGLETENQMMPCLQRKATSLLSWPEHEDIWKVEFTYGPTLPYELY</sequence>
<name>A0ACD3A6X4_9AGAR</name>